<reference evidence="2 3" key="1">
    <citation type="submission" date="2017-05" db="EMBL/GenBank/DDBJ databases">
        <title>Isolation of Rhodococcus sp. S2-17 biodegrading of BP-3.</title>
        <authorList>
            <person name="Lee Y."/>
            <person name="Kim K.H."/>
            <person name="Chun B.H."/>
            <person name="Jung H.S."/>
            <person name="Jeon C.O."/>
        </authorList>
    </citation>
    <scope>NUCLEOTIDE SEQUENCE [LARGE SCALE GENOMIC DNA]</scope>
    <source>
        <strain evidence="2 3">S2-17</strain>
        <plasmid evidence="3">prb98</plasmid>
    </source>
</reference>
<evidence type="ECO:0000313" key="2">
    <source>
        <dbReference type="EMBL" id="AWK76028.1"/>
    </source>
</evidence>
<evidence type="ECO:0000256" key="1">
    <source>
        <dbReference type="SAM" id="MobiDB-lite"/>
    </source>
</evidence>
<dbReference type="KEGG" id="roz:CBI38_31080"/>
<keyword evidence="2" id="KW-0614">Plasmid</keyword>
<dbReference type="EMBL" id="CP021355">
    <property type="protein sequence ID" value="AWK76028.1"/>
    <property type="molecule type" value="Genomic_DNA"/>
</dbReference>
<name>A0A2S2C5G7_9NOCA</name>
<accession>A0A2S2C5G7</accession>
<dbReference type="AlphaFoldDB" id="A0A2S2C5G7"/>
<protein>
    <submittedName>
        <fullName evidence="2">Uncharacterized protein</fullName>
    </submittedName>
</protein>
<evidence type="ECO:0000313" key="3">
    <source>
        <dbReference type="Proteomes" id="UP000245711"/>
    </source>
</evidence>
<feature type="region of interest" description="Disordered" evidence="1">
    <location>
        <begin position="1"/>
        <end position="60"/>
    </location>
</feature>
<organism evidence="2 3">
    <name type="scientific">Rhodococcus oxybenzonivorans</name>
    <dbReference type="NCBI Taxonomy" id="1990687"/>
    <lineage>
        <taxon>Bacteria</taxon>
        <taxon>Bacillati</taxon>
        <taxon>Actinomycetota</taxon>
        <taxon>Actinomycetes</taxon>
        <taxon>Mycobacteriales</taxon>
        <taxon>Nocardiaceae</taxon>
        <taxon>Rhodococcus</taxon>
    </lineage>
</organism>
<keyword evidence="3" id="KW-1185">Reference proteome</keyword>
<feature type="compositionally biased region" description="Low complexity" evidence="1">
    <location>
        <begin position="29"/>
        <end position="44"/>
    </location>
</feature>
<gene>
    <name evidence="2" type="ORF">CBI38_31080</name>
</gene>
<geneLocation type="plasmid" evidence="3">
    <name>prb98</name>
</geneLocation>
<sequence length="60" mass="5975">MGRHPRAGGLFAARAGDDAGEAPVDPFRADGPGAAAVVANGPRRPSGHGMLLGDGSPEPW</sequence>
<dbReference type="Proteomes" id="UP000245711">
    <property type="component" value="Plasmid pRB98"/>
</dbReference>
<proteinExistence type="predicted"/>